<dbReference type="RefSeq" id="WP_130181009.1">
    <property type="nucleotide sequence ID" value="NZ_CP035945.1"/>
</dbReference>
<protein>
    <submittedName>
        <fullName evidence="4">Sulfofructose kinase</fullName>
        <ecNumber evidence="4">2.7.1.184</ecNumber>
    </submittedName>
</protein>
<dbReference type="EC" id="2.7.1.184" evidence="4"/>
<dbReference type="PROSITE" id="PS00584">
    <property type="entry name" value="PFKB_KINASES_2"/>
    <property type="match status" value="1"/>
</dbReference>
<keyword evidence="2 4" id="KW-0418">Kinase</keyword>
<evidence type="ECO:0000313" key="5">
    <source>
        <dbReference type="Proteomes" id="UP000289794"/>
    </source>
</evidence>
<dbReference type="SUPFAM" id="SSF53613">
    <property type="entry name" value="Ribokinase-like"/>
    <property type="match status" value="1"/>
</dbReference>
<gene>
    <name evidence="4" type="primary">yihV</name>
    <name evidence="4" type="ORF">PMF13cell1_02659</name>
</gene>
<dbReference type="PANTHER" id="PTHR10584:SF157">
    <property type="entry name" value="SULFOFRUCTOSE KINASE"/>
    <property type="match status" value="1"/>
</dbReference>
<dbReference type="InterPro" id="IPR002173">
    <property type="entry name" value="Carboh/pur_kinase_PfkB_CS"/>
</dbReference>
<accession>A0A4P6LY97</accession>
<dbReference type="Proteomes" id="UP000289794">
    <property type="component" value="Chromosome"/>
</dbReference>
<evidence type="ECO:0000259" key="3">
    <source>
        <dbReference type="Pfam" id="PF00294"/>
    </source>
</evidence>
<evidence type="ECO:0000313" key="4">
    <source>
        <dbReference type="EMBL" id="QBE97106.1"/>
    </source>
</evidence>
<dbReference type="EMBL" id="CP035945">
    <property type="protein sequence ID" value="QBE97106.1"/>
    <property type="molecule type" value="Genomic_DNA"/>
</dbReference>
<dbReference type="Gene3D" id="3.40.1190.20">
    <property type="match status" value="1"/>
</dbReference>
<dbReference type="KEGG" id="bpro:PMF13cell1_02659"/>
<dbReference type="InterPro" id="IPR029056">
    <property type="entry name" value="Ribokinase-like"/>
</dbReference>
<sequence>MRREEKPIDCLFIGGSTQDLMMRVEQMPGSDQRVQASEYVQCCGGVSATAAAAHQSLGGVTGMITIVGEDEAGTFIRQDLAKQGFRAVQMIETSHSRSSVSMILVDRDGSRSITHYGGCIYDLEFEMLDKNLLKSAKVIHLGVMGEKLMVDLAKFCREEGEVLLSIDGGNLPRKLADQLLPYTDIWILDEATTEKTLDLDAEEACRYYASRGKQGMLTAVTRGEKGAVGFDGESFLYMESIDVPVVDTTGAGDNYHGAFLYALGQGWELKKCMEFAGVFASLTCGQIGGRKGIPALEEVINRIA</sequence>
<keyword evidence="1 4" id="KW-0808">Transferase</keyword>
<evidence type="ECO:0000256" key="1">
    <source>
        <dbReference type="ARBA" id="ARBA00022679"/>
    </source>
</evidence>
<dbReference type="GO" id="GO:0005829">
    <property type="term" value="C:cytosol"/>
    <property type="evidence" value="ECO:0007669"/>
    <property type="project" value="TreeGrafter"/>
</dbReference>
<dbReference type="AlphaFoldDB" id="A0A4P6LY97"/>
<dbReference type="GO" id="GO:0016301">
    <property type="term" value="F:kinase activity"/>
    <property type="evidence" value="ECO:0007669"/>
    <property type="project" value="UniProtKB-KW"/>
</dbReference>
<evidence type="ECO:0000256" key="2">
    <source>
        <dbReference type="ARBA" id="ARBA00022777"/>
    </source>
</evidence>
<reference evidence="4 5" key="1">
    <citation type="submission" date="2019-01" db="EMBL/GenBank/DDBJ databases">
        <title>PMF-metabolizing Aryl O-demethylase.</title>
        <authorList>
            <person name="Kim M."/>
        </authorList>
    </citation>
    <scope>NUCLEOTIDE SEQUENCE [LARGE SCALE GENOMIC DNA]</scope>
    <source>
        <strain evidence="4 5">PMF1</strain>
    </source>
</reference>
<feature type="domain" description="Carbohydrate kinase PfkB" evidence="3">
    <location>
        <begin position="11"/>
        <end position="294"/>
    </location>
</feature>
<dbReference type="InterPro" id="IPR011611">
    <property type="entry name" value="PfkB_dom"/>
</dbReference>
<dbReference type="GO" id="GO:0061594">
    <property type="term" value="F:6-deoxy-6-sulfofructose kinase activity"/>
    <property type="evidence" value="ECO:0007669"/>
    <property type="project" value="UniProtKB-EC"/>
</dbReference>
<dbReference type="Pfam" id="PF00294">
    <property type="entry name" value="PfkB"/>
    <property type="match status" value="1"/>
</dbReference>
<name>A0A4P6LY97_9FIRM</name>
<dbReference type="PANTHER" id="PTHR10584">
    <property type="entry name" value="SUGAR KINASE"/>
    <property type="match status" value="1"/>
</dbReference>
<proteinExistence type="predicted"/>
<organism evidence="4 5">
    <name type="scientific">Blautia producta</name>
    <dbReference type="NCBI Taxonomy" id="33035"/>
    <lineage>
        <taxon>Bacteria</taxon>
        <taxon>Bacillati</taxon>
        <taxon>Bacillota</taxon>
        <taxon>Clostridia</taxon>
        <taxon>Lachnospirales</taxon>
        <taxon>Lachnospiraceae</taxon>
        <taxon>Blautia</taxon>
    </lineage>
</organism>